<proteinExistence type="predicted"/>
<name>A0A0E9R3U6_ANGAN</name>
<reference evidence="1" key="1">
    <citation type="submission" date="2014-11" db="EMBL/GenBank/DDBJ databases">
        <authorList>
            <person name="Amaro Gonzalez C."/>
        </authorList>
    </citation>
    <scope>NUCLEOTIDE SEQUENCE</scope>
</reference>
<dbReference type="AlphaFoldDB" id="A0A0E9R3U6"/>
<reference evidence="1" key="2">
    <citation type="journal article" date="2015" name="Fish Shellfish Immunol.">
        <title>Early steps in the European eel (Anguilla anguilla)-Vibrio vulnificus interaction in the gills: Role of the RtxA13 toxin.</title>
        <authorList>
            <person name="Callol A."/>
            <person name="Pajuelo D."/>
            <person name="Ebbesson L."/>
            <person name="Teles M."/>
            <person name="MacKenzie S."/>
            <person name="Amaro C."/>
        </authorList>
    </citation>
    <scope>NUCLEOTIDE SEQUENCE</scope>
</reference>
<protein>
    <submittedName>
        <fullName evidence="1">Uncharacterized protein</fullName>
    </submittedName>
</protein>
<evidence type="ECO:0000313" key="1">
    <source>
        <dbReference type="EMBL" id="JAH23816.1"/>
    </source>
</evidence>
<sequence>MAASLPHLGPPLPLLFLTCLCSEQFSVGQLPFGHYYS</sequence>
<accession>A0A0E9R3U6</accession>
<organism evidence="1">
    <name type="scientific">Anguilla anguilla</name>
    <name type="common">European freshwater eel</name>
    <name type="synonym">Muraena anguilla</name>
    <dbReference type="NCBI Taxonomy" id="7936"/>
    <lineage>
        <taxon>Eukaryota</taxon>
        <taxon>Metazoa</taxon>
        <taxon>Chordata</taxon>
        <taxon>Craniata</taxon>
        <taxon>Vertebrata</taxon>
        <taxon>Euteleostomi</taxon>
        <taxon>Actinopterygii</taxon>
        <taxon>Neopterygii</taxon>
        <taxon>Teleostei</taxon>
        <taxon>Anguilliformes</taxon>
        <taxon>Anguillidae</taxon>
        <taxon>Anguilla</taxon>
    </lineage>
</organism>
<dbReference type="EMBL" id="GBXM01084761">
    <property type="protein sequence ID" value="JAH23816.1"/>
    <property type="molecule type" value="Transcribed_RNA"/>
</dbReference>